<dbReference type="PROSITE" id="PS00409">
    <property type="entry name" value="PROKAR_NTER_METHYL"/>
    <property type="match status" value="1"/>
</dbReference>
<dbReference type="Pfam" id="PF12019">
    <property type="entry name" value="GspH"/>
    <property type="match status" value="1"/>
</dbReference>
<dbReference type="RefSeq" id="WP_089067213.1">
    <property type="nucleotide sequence ID" value="NZ_CP022358.1"/>
</dbReference>
<dbReference type="KEGG" id="sbj:CF168_05215"/>
<keyword evidence="3" id="KW-1003">Cell membrane</keyword>
<keyword evidence="8 11" id="KW-0472">Membrane</keyword>
<keyword evidence="6 11" id="KW-0812">Transmembrane</keyword>
<dbReference type="InterPro" id="IPR012902">
    <property type="entry name" value="N_methyl_site"/>
</dbReference>
<dbReference type="Gene3D" id="3.55.40.10">
    <property type="entry name" value="minor pseudopilin epsh domain"/>
    <property type="match status" value="1"/>
</dbReference>
<dbReference type="InterPro" id="IPR045584">
    <property type="entry name" value="Pilin-like"/>
</dbReference>
<comment type="subcellular location">
    <subcellularLocation>
        <location evidence="1">Cell inner membrane</location>
        <topology evidence="1">Single-pass membrane protein</topology>
    </subcellularLocation>
</comment>
<evidence type="ECO:0000256" key="5">
    <source>
        <dbReference type="ARBA" id="ARBA00022519"/>
    </source>
</evidence>
<feature type="transmembrane region" description="Helical" evidence="11">
    <location>
        <begin position="6"/>
        <end position="28"/>
    </location>
</feature>
<keyword evidence="7 11" id="KW-1133">Transmembrane helix</keyword>
<dbReference type="EMBL" id="CP022358">
    <property type="protein sequence ID" value="ASK68320.1"/>
    <property type="molecule type" value="Genomic_DNA"/>
</dbReference>
<evidence type="ECO:0000259" key="12">
    <source>
        <dbReference type="Pfam" id="PF12019"/>
    </source>
</evidence>
<evidence type="ECO:0000313" key="13">
    <source>
        <dbReference type="EMBL" id="ASK68320.1"/>
    </source>
</evidence>
<dbReference type="GO" id="GO:0015628">
    <property type="term" value="P:protein secretion by the type II secretion system"/>
    <property type="evidence" value="ECO:0007669"/>
    <property type="project" value="InterPro"/>
</dbReference>
<gene>
    <name evidence="13" type="ORF">CF168_05215</name>
</gene>
<dbReference type="GO" id="GO:0015627">
    <property type="term" value="C:type II protein secretion system complex"/>
    <property type="evidence" value="ECO:0007669"/>
    <property type="project" value="InterPro"/>
</dbReference>
<accession>A0A220UJY3</accession>
<evidence type="ECO:0000313" key="14">
    <source>
        <dbReference type="Proteomes" id="UP000198367"/>
    </source>
</evidence>
<dbReference type="Proteomes" id="UP000198367">
    <property type="component" value="Chromosome"/>
</dbReference>
<reference evidence="13 14" key="1">
    <citation type="submission" date="2017-07" db="EMBL/GenBank/DDBJ databases">
        <title>Phenotypical and genomic characterization of a clinical isolate of Shewanella bicestrii sp. nov. producing an extended-spectrum beta-lactamase and a new oxacillinase variant.</title>
        <authorList>
            <person name="Jousset A.B."/>
            <person name="Bonnin R.A."/>
            <person name="Girlich D."/>
            <person name="Dabos L."/>
            <person name="Potron A."/>
            <person name="Dortet L."/>
            <person name="Glaser P."/>
            <person name="Naas T."/>
        </authorList>
    </citation>
    <scope>NUCLEOTIDE SEQUENCE [LARGE SCALE GENOMIC DNA]</scope>
    <source>
        <strain evidence="13 14">JAB-1</strain>
    </source>
</reference>
<evidence type="ECO:0000256" key="9">
    <source>
        <dbReference type="ARBA" id="ARBA00025772"/>
    </source>
</evidence>
<evidence type="ECO:0000256" key="10">
    <source>
        <dbReference type="ARBA" id="ARBA00030775"/>
    </source>
</evidence>
<evidence type="ECO:0000256" key="7">
    <source>
        <dbReference type="ARBA" id="ARBA00022989"/>
    </source>
</evidence>
<keyword evidence="4" id="KW-0488">Methylation</keyword>
<sequence length="170" mass="18560">MKTLPHGFSLIELITTVSISTILLSIGAPSLSDFNTRFRADSNIKVIQQTLMLARNHAISFNRKVTVCALSNNQCISNWQLGLTVFIDVNSNSQLDGNETTIFTTNAFNARDTVIYNRTLIRFQPDGLASGTNGTLKYCPSSPTSPYSRGIVVNQAGRARLSTDANIRCG</sequence>
<evidence type="ECO:0000256" key="11">
    <source>
        <dbReference type="SAM" id="Phobius"/>
    </source>
</evidence>
<evidence type="ECO:0000256" key="8">
    <source>
        <dbReference type="ARBA" id="ARBA00023136"/>
    </source>
</evidence>
<name>A0A220UJY3_9GAMM</name>
<organism evidence="13 14">
    <name type="scientific">Shewanella bicestrii</name>
    <dbReference type="NCBI Taxonomy" id="2018305"/>
    <lineage>
        <taxon>Bacteria</taxon>
        <taxon>Pseudomonadati</taxon>
        <taxon>Pseudomonadota</taxon>
        <taxon>Gammaproteobacteria</taxon>
        <taxon>Alteromonadales</taxon>
        <taxon>Shewanellaceae</taxon>
        <taxon>Shewanella</taxon>
    </lineage>
</organism>
<dbReference type="NCBIfam" id="TIGR02532">
    <property type="entry name" value="IV_pilin_GFxxxE"/>
    <property type="match status" value="1"/>
</dbReference>
<dbReference type="SUPFAM" id="SSF54523">
    <property type="entry name" value="Pili subunits"/>
    <property type="match status" value="1"/>
</dbReference>
<keyword evidence="5" id="KW-0997">Cell inner membrane</keyword>
<feature type="domain" description="General secretion pathway GspH" evidence="12">
    <location>
        <begin position="47"/>
        <end position="157"/>
    </location>
</feature>
<evidence type="ECO:0000256" key="4">
    <source>
        <dbReference type="ARBA" id="ARBA00022481"/>
    </source>
</evidence>
<dbReference type="InterPro" id="IPR022346">
    <property type="entry name" value="T2SS_GspH"/>
</dbReference>
<evidence type="ECO:0000256" key="6">
    <source>
        <dbReference type="ARBA" id="ARBA00022692"/>
    </source>
</evidence>
<protein>
    <recommendedName>
        <fullName evidence="2">Type II secretion system protein H</fullName>
    </recommendedName>
    <alternativeName>
        <fullName evidence="10">General secretion pathway protein H</fullName>
    </alternativeName>
</protein>
<keyword evidence="14" id="KW-1185">Reference proteome</keyword>
<proteinExistence type="inferred from homology"/>
<dbReference type="GO" id="GO:0005886">
    <property type="term" value="C:plasma membrane"/>
    <property type="evidence" value="ECO:0007669"/>
    <property type="project" value="UniProtKB-SubCell"/>
</dbReference>
<evidence type="ECO:0000256" key="2">
    <source>
        <dbReference type="ARBA" id="ARBA00021549"/>
    </source>
</evidence>
<evidence type="ECO:0000256" key="3">
    <source>
        <dbReference type="ARBA" id="ARBA00022475"/>
    </source>
</evidence>
<comment type="similarity">
    <text evidence="9">Belongs to the GSP H family.</text>
</comment>
<evidence type="ECO:0000256" key="1">
    <source>
        <dbReference type="ARBA" id="ARBA00004377"/>
    </source>
</evidence>
<dbReference type="AlphaFoldDB" id="A0A220UJY3"/>